<dbReference type="EMBL" id="WTYO01000001">
    <property type="protein sequence ID" value="MXO67559.1"/>
    <property type="molecule type" value="Genomic_DNA"/>
</dbReference>
<comment type="caution">
    <text evidence="5">The sequence shown here is derived from an EMBL/GenBank/DDBJ whole genome shotgun (WGS) entry which is preliminary data.</text>
</comment>
<proteinExistence type="predicted"/>
<feature type="signal peptide" evidence="3">
    <location>
        <begin position="1"/>
        <end position="24"/>
    </location>
</feature>
<accession>A0ABW9UUE1</accession>
<evidence type="ECO:0000313" key="5">
    <source>
        <dbReference type="EMBL" id="MXO67559.1"/>
    </source>
</evidence>
<keyword evidence="6" id="KW-1185">Reference proteome</keyword>
<keyword evidence="1 3" id="KW-0732">Signal</keyword>
<dbReference type="Pfam" id="PF13205">
    <property type="entry name" value="Big_5"/>
    <property type="match status" value="1"/>
</dbReference>
<sequence>MPGLHRHGLAALVLACGLLFQVFAAASPAQAQARDPNSPYRDSYDVRFGDRLVGSWSGRVSGSSVSQADGEMAGQAVFVRRGYRDSSYFGIVLHDHRHRTGDTFSEIHIGTIPCGPSGRRIDAVHGLEAREARARFATVSFDNRLAATGRPDMRVFPVYGAEAANPATIVTQWTQDSFTLHLSGRFVSVVTPVAGQTFDYERQREGRLEELHLEATFTLERTPATEDLFDLTLCEEKEFLQVVETVPESGRENVVLEGADFYIEFDAPIETTTLDETTVFMTTRNAGGGPIFVATDLALVAPDRVRVRPVEPLLSGTVYDIEVMSGEEGLRGLEEEMLAGDYRMSISTLVEPDELRLEIHQVSRDAPLIKDKPAAGRIFVEWEERDDIDPAWQVLNYPVVAEITDLDDKTVFPEIAERARRPDLISDEERRLGKHALNLFDWTPTSGSLPMHFTAKVKPANPYPETADPEPATVDHTMQYAAEHSDLLVFDYYLAEHAEWSQGADDRARHYALLAAQQQQTYMNQVFPIARVVGRFQGSYNIARTICELPRIFDRELCDENAGDMMALFRLFYEHVSARSVAHVIVSYHPPSLGGAGKTYAPFDQPSTLIARPGETAKTHLPAPDLAALRRENRENRNMIVMSSGPLPDGVVPGIVTAPLIEHEFGHVFALPHTPYVEGREHRAEVCDAYRDRKAPGIDGMRIALDGTTGWQKSSEYGNAQSRTPMRNLMFPCAYDHRREYWIDGDQYDWLVKRVPAILRNAGAHTGSLSALGGNPLAQGRGSADGIATSVTFDGADGDRRFILVSGLSDGTKAQFLPTVGVPGPRDPLSGDGPFELRVEDAAGSVLARAKVGPPTSDEPVWPFAVTLALSGEPARIALVNGAEVIGELRASGQLDSPSVTSHAPGSSYRAGEALEWTAGAGPAEATTYSVRYSPDGREWSTLAHFLSDTRYTPDPLTLRPGPRAAFAIVAHDGVAERTTMLPVQLSVPLEPLASWPSGETGAGAFDSPAGAAFNVALDPASLDAVRLEMDGTAVAAKVSLSPSGTIVSVRPRDPVAGRAYAAVVGTGLRAKDGRHLAEELRLEFVLDAVAGQEEPSPWMPDRPALGAGPTAGDRPETQPSRRAEPAREVTVTAQGEITLEVGTNPTVPATITRCDFDRGGGLAGLGVVFETNPGSRLEIDMRRAGGTISATLSRSDGYDVSNRGGPADGWAMDLGADGQLTARGKVGVGDDTAGFRLAGECPAQP</sequence>
<feature type="compositionally biased region" description="Basic and acidic residues" evidence="2">
    <location>
        <begin position="1114"/>
        <end position="1128"/>
    </location>
</feature>
<feature type="chain" id="PRO_5046363809" description="SbsA Ig-like domain-containing protein" evidence="3">
    <location>
        <begin position="25"/>
        <end position="1246"/>
    </location>
</feature>
<evidence type="ECO:0000256" key="2">
    <source>
        <dbReference type="SAM" id="MobiDB-lite"/>
    </source>
</evidence>
<feature type="region of interest" description="Disordered" evidence="2">
    <location>
        <begin position="1094"/>
        <end position="1129"/>
    </location>
</feature>
<evidence type="ECO:0000313" key="6">
    <source>
        <dbReference type="Proteomes" id="UP000444401"/>
    </source>
</evidence>
<name>A0ABW9UUE1_9SPHN</name>
<gene>
    <name evidence="5" type="ORF">GRI72_01775</name>
</gene>
<evidence type="ECO:0000256" key="3">
    <source>
        <dbReference type="SAM" id="SignalP"/>
    </source>
</evidence>
<evidence type="ECO:0000256" key="1">
    <source>
        <dbReference type="ARBA" id="ARBA00022729"/>
    </source>
</evidence>
<dbReference type="Proteomes" id="UP000444401">
    <property type="component" value="Unassembled WGS sequence"/>
</dbReference>
<reference evidence="5 6" key="1">
    <citation type="submission" date="2019-12" db="EMBL/GenBank/DDBJ databases">
        <title>Genomic-based taxomic classification of the family Erythrobacteraceae.</title>
        <authorList>
            <person name="Xu L."/>
        </authorList>
    </citation>
    <scope>NUCLEOTIDE SEQUENCE [LARGE SCALE GENOMIC DNA]</scope>
    <source>
        <strain evidence="5 6">H32</strain>
    </source>
</reference>
<protein>
    <recommendedName>
        <fullName evidence="4">SbsA Ig-like domain-containing protein</fullName>
    </recommendedName>
</protein>
<organism evidence="5 6">
    <name type="scientific">Pelagerythrobacter marinus</name>
    <dbReference type="NCBI Taxonomy" id="538382"/>
    <lineage>
        <taxon>Bacteria</taxon>
        <taxon>Pseudomonadati</taxon>
        <taxon>Pseudomonadota</taxon>
        <taxon>Alphaproteobacteria</taxon>
        <taxon>Sphingomonadales</taxon>
        <taxon>Erythrobacteraceae</taxon>
        <taxon>Pelagerythrobacter</taxon>
    </lineage>
</organism>
<evidence type="ECO:0000259" key="4">
    <source>
        <dbReference type="Pfam" id="PF13205"/>
    </source>
</evidence>
<feature type="domain" description="SbsA Ig-like" evidence="4">
    <location>
        <begin position="240"/>
        <end position="344"/>
    </location>
</feature>
<dbReference type="InterPro" id="IPR032812">
    <property type="entry name" value="SbsA_Ig"/>
</dbReference>
<dbReference type="RefSeq" id="WP_160732205.1">
    <property type="nucleotide sequence ID" value="NZ_WTYO01000001.1"/>
</dbReference>